<keyword evidence="2" id="KW-1185">Reference proteome</keyword>
<proteinExistence type="predicted"/>
<sequence>MHPALAIPEILGEIFLTHMAVQIPTETNFLSLNQCREARWLFRASPESDDLRALQRNLLNASLTCRVFTAPALDALWRYMDSLLPLLCCLSNFQFDTVSQSYIISGEITSQDWTAFDNYARRIHWISYRPDDDISQSAFEYLGQQRGSCILPNLRVFELEDVPRPPRGAEIYLFVAPTLKIADIFQFHPMGHAAEQILHQFLSQITKYCPGLQHLRVSAYLSEVCLQYISMLPDLRILEFGGIYGPSRPGDTSMTKMNFLVTYTMKNLVVLCMDVHEDQLTVTPTVTQELSRLESIELSGPISPIISILQNLPKHRIHYIDLTLIPETDQGSGSSAFHYSLYSEFNFPALRVLEVESYYDDPEDTPILTRNIFFSLLECKHLERLHIGFAIMRQVYTQDEDLRRIALAWPNLTGLEYVHYIYNRRPASPTIFALEHFARHCPRLLYLTISADTTIQIPDCPPAYSHGLRSIYLHDPGRPCQHADNKEDNMQSLARYLDSLFPRLKILHHDVGECWNANAMFECIASLQAARR</sequence>
<dbReference type="EMBL" id="KV425556">
    <property type="protein sequence ID" value="KZT28896.1"/>
    <property type="molecule type" value="Genomic_DNA"/>
</dbReference>
<dbReference type="OrthoDB" id="2631350at2759"/>
<name>A0A165UYS0_9AGAM</name>
<evidence type="ECO:0000313" key="1">
    <source>
        <dbReference type="EMBL" id="KZT28896.1"/>
    </source>
</evidence>
<dbReference type="STRING" id="1314782.A0A165UYS0"/>
<reference evidence="1 2" key="1">
    <citation type="journal article" date="2016" name="Mol. Biol. Evol.">
        <title>Comparative Genomics of Early-Diverging Mushroom-Forming Fungi Provides Insights into the Origins of Lignocellulose Decay Capabilities.</title>
        <authorList>
            <person name="Nagy L.G."/>
            <person name="Riley R."/>
            <person name="Tritt A."/>
            <person name="Adam C."/>
            <person name="Daum C."/>
            <person name="Floudas D."/>
            <person name="Sun H."/>
            <person name="Yadav J.S."/>
            <person name="Pangilinan J."/>
            <person name="Larsson K.H."/>
            <person name="Matsuura K."/>
            <person name="Barry K."/>
            <person name="Labutti K."/>
            <person name="Kuo R."/>
            <person name="Ohm R.A."/>
            <person name="Bhattacharya S.S."/>
            <person name="Shirouzu T."/>
            <person name="Yoshinaga Y."/>
            <person name="Martin F.M."/>
            <person name="Grigoriev I.V."/>
            <person name="Hibbett D.S."/>
        </authorList>
    </citation>
    <scope>NUCLEOTIDE SEQUENCE [LARGE SCALE GENOMIC DNA]</scope>
    <source>
        <strain evidence="1 2">HHB14362 ss-1</strain>
    </source>
</reference>
<dbReference type="InParanoid" id="A0A165UYS0"/>
<gene>
    <name evidence="1" type="ORF">NEOLEDRAFT_1239378</name>
</gene>
<organism evidence="1 2">
    <name type="scientific">Neolentinus lepideus HHB14362 ss-1</name>
    <dbReference type="NCBI Taxonomy" id="1314782"/>
    <lineage>
        <taxon>Eukaryota</taxon>
        <taxon>Fungi</taxon>
        <taxon>Dikarya</taxon>
        <taxon>Basidiomycota</taxon>
        <taxon>Agaricomycotina</taxon>
        <taxon>Agaricomycetes</taxon>
        <taxon>Gloeophyllales</taxon>
        <taxon>Gloeophyllaceae</taxon>
        <taxon>Neolentinus</taxon>
    </lineage>
</organism>
<protein>
    <recommendedName>
        <fullName evidence="3">F-box domain-containing protein</fullName>
    </recommendedName>
</protein>
<dbReference type="Proteomes" id="UP000076761">
    <property type="component" value="Unassembled WGS sequence"/>
</dbReference>
<dbReference type="Gene3D" id="3.80.10.10">
    <property type="entry name" value="Ribonuclease Inhibitor"/>
    <property type="match status" value="1"/>
</dbReference>
<dbReference type="AlphaFoldDB" id="A0A165UYS0"/>
<dbReference type="SUPFAM" id="SSF52047">
    <property type="entry name" value="RNI-like"/>
    <property type="match status" value="1"/>
</dbReference>
<accession>A0A165UYS0</accession>
<dbReference type="InterPro" id="IPR032675">
    <property type="entry name" value="LRR_dom_sf"/>
</dbReference>
<evidence type="ECO:0008006" key="3">
    <source>
        <dbReference type="Google" id="ProtNLM"/>
    </source>
</evidence>
<evidence type="ECO:0000313" key="2">
    <source>
        <dbReference type="Proteomes" id="UP000076761"/>
    </source>
</evidence>